<dbReference type="PANTHER" id="PTHR35043">
    <property type="entry name" value="TRANSCRIPTION FACTOR DOMAIN-CONTAINING PROTEIN"/>
    <property type="match status" value="1"/>
</dbReference>
<dbReference type="AlphaFoldDB" id="A0A1Y2A0L5"/>
<feature type="transmembrane region" description="Helical" evidence="1">
    <location>
        <begin position="296"/>
        <end position="319"/>
    </location>
</feature>
<protein>
    <submittedName>
        <fullName evidence="2">Uncharacterized protein</fullName>
    </submittedName>
</protein>
<feature type="transmembrane region" description="Helical" evidence="1">
    <location>
        <begin position="189"/>
        <end position="208"/>
    </location>
</feature>
<feature type="transmembrane region" description="Helical" evidence="1">
    <location>
        <begin position="266"/>
        <end position="284"/>
    </location>
</feature>
<reference evidence="2 3" key="1">
    <citation type="submission" date="2016-07" db="EMBL/GenBank/DDBJ databases">
        <title>Pervasive Adenine N6-methylation of Active Genes in Fungi.</title>
        <authorList>
            <consortium name="DOE Joint Genome Institute"/>
            <person name="Mondo S.J."/>
            <person name="Dannebaum R.O."/>
            <person name="Kuo R.C."/>
            <person name="Labutti K."/>
            <person name="Haridas S."/>
            <person name="Kuo A."/>
            <person name="Salamov A."/>
            <person name="Ahrendt S.R."/>
            <person name="Lipzen A."/>
            <person name="Sullivan W."/>
            <person name="Andreopoulos W.B."/>
            <person name="Clum A."/>
            <person name="Lindquist E."/>
            <person name="Daum C."/>
            <person name="Ramamoorthy G.K."/>
            <person name="Gryganskyi A."/>
            <person name="Culley D."/>
            <person name="Magnuson J.K."/>
            <person name="James T.Y."/>
            <person name="O'Malley M.A."/>
            <person name="Stajich J.E."/>
            <person name="Spatafora J.W."/>
            <person name="Visel A."/>
            <person name="Grigoriev I.V."/>
        </authorList>
    </citation>
    <scope>NUCLEOTIDE SEQUENCE [LARGE SCALE GENOMIC DNA]</scope>
    <source>
        <strain evidence="2 3">CBS 115471</strain>
    </source>
</reference>
<keyword evidence="1" id="KW-1133">Transmembrane helix</keyword>
<keyword evidence="1" id="KW-0472">Membrane</keyword>
<gene>
    <name evidence="2" type="ORF">BCR34DRAFT_441792</name>
</gene>
<proteinExistence type="predicted"/>
<evidence type="ECO:0000256" key="1">
    <source>
        <dbReference type="SAM" id="Phobius"/>
    </source>
</evidence>
<feature type="transmembrane region" description="Helical" evidence="1">
    <location>
        <begin position="12"/>
        <end position="31"/>
    </location>
</feature>
<name>A0A1Y2A0L5_9PLEO</name>
<feature type="non-terminal residue" evidence="2">
    <location>
        <position position="386"/>
    </location>
</feature>
<keyword evidence="3" id="KW-1185">Reference proteome</keyword>
<dbReference type="Proteomes" id="UP000193144">
    <property type="component" value="Unassembled WGS sequence"/>
</dbReference>
<accession>A0A1Y2A0L5</accession>
<dbReference type="STRING" id="1231657.A0A1Y2A0L5"/>
<dbReference type="PANTHER" id="PTHR35043:SF7">
    <property type="entry name" value="TRANSCRIPTION FACTOR DOMAIN-CONTAINING PROTEIN"/>
    <property type="match status" value="1"/>
</dbReference>
<sequence>TGWYSSPNLRGTIDILWTCLFTIFLCCWTAIHPTIPSPSATWKQTYLDRTIALLAGAIAPEIFIYEAFFERLEARTMYTEPPGDRELDPDEQKWSMVHRFYAKMGGFCVTWKHETDSTETVKYGYLDARQTHFLLHDGVIDLDTFITQNEIRDKGKADGIIKTFTLLQILWTLAQSIARRIQNMPLTTLEITTLAYIPCAVCVVFLWWNKPYDVGVPTQIRLDVNPHSELIITEKYNILPRTYKTFPMTYTCRATIKGALAPINRWGSISSAVFAIVGGIHLSAWNSTFPTPFEKWAWRICSLILATSIPISWILTRLVVCVYQTIALDSWLISRRERIAAVIQGFGVGLYAVARMYLLVEVFLTLRVAPPGVYDTPDWTMFLPHV</sequence>
<feature type="non-terminal residue" evidence="2">
    <location>
        <position position="1"/>
    </location>
</feature>
<dbReference type="OrthoDB" id="9451547at2759"/>
<evidence type="ECO:0000313" key="2">
    <source>
        <dbReference type="EMBL" id="ORY16036.1"/>
    </source>
</evidence>
<evidence type="ECO:0000313" key="3">
    <source>
        <dbReference type="Proteomes" id="UP000193144"/>
    </source>
</evidence>
<keyword evidence="1" id="KW-0812">Transmembrane</keyword>
<comment type="caution">
    <text evidence="2">The sequence shown here is derived from an EMBL/GenBank/DDBJ whole genome shotgun (WGS) entry which is preliminary data.</text>
</comment>
<feature type="transmembrane region" description="Helical" evidence="1">
    <location>
        <begin position="51"/>
        <end position="69"/>
    </location>
</feature>
<feature type="transmembrane region" description="Helical" evidence="1">
    <location>
        <begin position="339"/>
        <end position="358"/>
    </location>
</feature>
<organism evidence="2 3">
    <name type="scientific">Clohesyomyces aquaticus</name>
    <dbReference type="NCBI Taxonomy" id="1231657"/>
    <lineage>
        <taxon>Eukaryota</taxon>
        <taxon>Fungi</taxon>
        <taxon>Dikarya</taxon>
        <taxon>Ascomycota</taxon>
        <taxon>Pezizomycotina</taxon>
        <taxon>Dothideomycetes</taxon>
        <taxon>Pleosporomycetidae</taxon>
        <taxon>Pleosporales</taxon>
        <taxon>Lindgomycetaceae</taxon>
        <taxon>Clohesyomyces</taxon>
    </lineage>
</organism>
<dbReference type="EMBL" id="MCFA01000021">
    <property type="protein sequence ID" value="ORY16036.1"/>
    <property type="molecule type" value="Genomic_DNA"/>
</dbReference>